<evidence type="ECO:0000313" key="25">
    <source>
        <dbReference type="EMBL" id="KAI9565283.1"/>
    </source>
</evidence>
<evidence type="ECO:0000256" key="2">
    <source>
        <dbReference type="ARBA" id="ARBA00006375"/>
    </source>
</evidence>
<evidence type="ECO:0000256" key="16">
    <source>
        <dbReference type="ARBA" id="ARBA00052673"/>
    </source>
</evidence>
<feature type="region of interest" description="Disordered" evidence="24">
    <location>
        <begin position="378"/>
        <end position="410"/>
    </location>
</feature>
<evidence type="ECO:0000256" key="17">
    <source>
        <dbReference type="ARBA" id="ARBA00071763"/>
    </source>
</evidence>
<evidence type="ECO:0000256" key="8">
    <source>
        <dbReference type="ARBA" id="ARBA00022989"/>
    </source>
</evidence>
<proteinExistence type="inferred from homology"/>
<organism evidence="25 26">
    <name type="scientific">Daphnia sinensis</name>
    <dbReference type="NCBI Taxonomy" id="1820382"/>
    <lineage>
        <taxon>Eukaryota</taxon>
        <taxon>Metazoa</taxon>
        <taxon>Ecdysozoa</taxon>
        <taxon>Arthropoda</taxon>
        <taxon>Crustacea</taxon>
        <taxon>Branchiopoda</taxon>
        <taxon>Diplostraca</taxon>
        <taxon>Cladocera</taxon>
        <taxon>Anomopoda</taxon>
        <taxon>Daphniidae</taxon>
        <taxon>Daphnia</taxon>
        <taxon>Daphnia similis group</taxon>
    </lineage>
</organism>
<dbReference type="SUPFAM" id="SSF103506">
    <property type="entry name" value="Mitochondrial carrier"/>
    <property type="match status" value="1"/>
</dbReference>
<evidence type="ECO:0000256" key="4">
    <source>
        <dbReference type="ARBA" id="ARBA00022692"/>
    </source>
</evidence>
<dbReference type="PANTHER" id="PTHR45624">
    <property type="entry name" value="MITOCHONDRIAL BASIC AMINO ACIDS TRANSPORTER-RELATED"/>
    <property type="match status" value="1"/>
</dbReference>
<protein>
    <recommendedName>
        <fullName evidence="17">Mitochondrial basic amino acids transporter</fullName>
    </recommendedName>
    <alternativeName>
        <fullName evidence="21">Carnitine/acylcarnitine translocase-like</fullName>
    </alternativeName>
    <alternativeName>
        <fullName evidence="20">Mitochondrial carnitine/acylcarnitine carrier protein CACL</fullName>
    </alternativeName>
    <alternativeName>
        <fullName evidence="19">Mitochondrial ornithine transporter 3</fullName>
    </alternativeName>
    <alternativeName>
        <fullName evidence="18">Solute carrier family 25 member 29</fullName>
    </alternativeName>
</protein>
<keyword evidence="3 23" id="KW-0813">Transport</keyword>
<evidence type="ECO:0000256" key="20">
    <source>
        <dbReference type="ARBA" id="ARBA00079387"/>
    </source>
</evidence>
<keyword evidence="9" id="KW-0496">Mitochondrion</keyword>
<evidence type="ECO:0000256" key="14">
    <source>
        <dbReference type="ARBA" id="ARBA00051045"/>
    </source>
</evidence>
<feature type="repeat" description="Solcar" evidence="22">
    <location>
        <begin position="91"/>
        <end position="182"/>
    </location>
</feature>
<dbReference type="AlphaFoldDB" id="A0AAD5LN21"/>
<evidence type="ECO:0000256" key="9">
    <source>
        <dbReference type="ARBA" id="ARBA00023128"/>
    </source>
</evidence>
<dbReference type="InterPro" id="IPR050567">
    <property type="entry name" value="Mitochondrial_Carrier"/>
</dbReference>
<dbReference type="FunFam" id="1.50.40.10:FF:000037">
    <property type="entry name" value="Solute carrier family 25 member 29"/>
    <property type="match status" value="1"/>
</dbReference>
<evidence type="ECO:0000256" key="6">
    <source>
        <dbReference type="ARBA" id="ARBA00022792"/>
    </source>
</evidence>
<evidence type="ECO:0000256" key="23">
    <source>
        <dbReference type="RuleBase" id="RU000488"/>
    </source>
</evidence>
<dbReference type="PANTHER" id="PTHR45624:SF61">
    <property type="entry name" value="MITOCHONDRIAL BASIC AMINO ACIDS TRANSPORTER"/>
    <property type="match status" value="1"/>
</dbReference>
<dbReference type="InterPro" id="IPR023395">
    <property type="entry name" value="MCP_dom_sf"/>
</dbReference>
<dbReference type="Gene3D" id="1.50.40.10">
    <property type="entry name" value="Mitochondrial carrier domain"/>
    <property type="match status" value="2"/>
</dbReference>
<dbReference type="InterPro" id="IPR002067">
    <property type="entry name" value="MCP"/>
</dbReference>
<keyword evidence="6" id="KW-0999">Mitochondrion inner membrane</keyword>
<evidence type="ECO:0000256" key="24">
    <source>
        <dbReference type="SAM" id="MobiDB-lite"/>
    </source>
</evidence>
<evidence type="ECO:0000256" key="1">
    <source>
        <dbReference type="ARBA" id="ARBA00004448"/>
    </source>
</evidence>
<dbReference type="Pfam" id="PF00153">
    <property type="entry name" value="Mito_carr"/>
    <property type="match status" value="3"/>
</dbReference>
<feature type="repeat" description="Solcar" evidence="22">
    <location>
        <begin position="2"/>
        <end position="86"/>
    </location>
</feature>
<keyword evidence="4 22" id="KW-0812">Transmembrane</keyword>
<evidence type="ECO:0000256" key="11">
    <source>
        <dbReference type="ARBA" id="ARBA00049090"/>
    </source>
</evidence>
<dbReference type="PRINTS" id="PR00926">
    <property type="entry name" value="MITOCARRIER"/>
</dbReference>
<comment type="caution">
    <text evidence="25">The sequence shown here is derived from an EMBL/GenBank/DDBJ whole genome shotgun (WGS) entry which is preliminary data.</text>
</comment>
<comment type="subcellular location">
    <subcellularLocation>
        <location evidence="1">Mitochondrion inner membrane</location>
        <topology evidence="1">Multi-pass membrane protein</topology>
    </subcellularLocation>
</comment>
<reference evidence="25 26" key="1">
    <citation type="submission" date="2022-05" db="EMBL/GenBank/DDBJ databases">
        <title>A multi-omics perspective on studying reproductive biology in Daphnia sinensis.</title>
        <authorList>
            <person name="Jia J."/>
        </authorList>
    </citation>
    <scope>NUCLEOTIDE SEQUENCE [LARGE SCALE GENOMIC DNA]</scope>
    <source>
        <strain evidence="25 26">WSL</strain>
    </source>
</reference>
<evidence type="ECO:0000256" key="5">
    <source>
        <dbReference type="ARBA" id="ARBA00022737"/>
    </source>
</evidence>
<dbReference type="GO" id="GO:0005743">
    <property type="term" value="C:mitochondrial inner membrane"/>
    <property type="evidence" value="ECO:0007669"/>
    <property type="project" value="UniProtKB-SubCell"/>
</dbReference>
<comment type="catalytic activity">
    <reaction evidence="11">
        <text>L-lysine(out) + L-arginine(in) = L-lysine(in) + L-arginine(out)</text>
        <dbReference type="Rhea" id="RHEA:70827"/>
        <dbReference type="ChEBI" id="CHEBI:32551"/>
        <dbReference type="ChEBI" id="CHEBI:32682"/>
    </reaction>
</comment>
<evidence type="ECO:0000256" key="3">
    <source>
        <dbReference type="ARBA" id="ARBA00022448"/>
    </source>
</evidence>
<dbReference type="EMBL" id="WJBH02000001">
    <property type="protein sequence ID" value="KAI9565283.1"/>
    <property type="molecule type" value="Genomic_DNA"/>
</dbReference>
<dbReference type="Proteomes" id="UP000820818">
    <property type="component" value="Linkage Group LG1"/>
</dbReference>
<comment type="catalytic activity">
    <reaction evidence="16">
        <text>N(omega)-methyl-L-arginine(in) + L-arginine(out) = N(omega)-methyl-L-arginine(out) + L-arginine(in)</text>
        <dbReference type="Rhea" id="RHEA:72803"/>
        <dbReference type="ChEBI" id="CHEBI:32682"/>
        <dbReference type="ChEBI" id="CHEBI:114953"/>
    </reaction>
</comment>
<keyword evidence="7" id="KW-0029">Amino-acid transport</keyword>
<sequence>MALDFLAGCVGGCAGVAVGYPLDTVKVRLQTQDARHPTYRGTFHCLQTIVQQESVRGLFKGMSSPMASVAVINAMIFGVYGNVQRRLSEPESLRSHALAGSVAGLVQSFVCSPMELVKTRIQIQEQVCTNGVQLYKGPVDCVRQIWQAEGVRGIFRGLNITIAREIPAFGLYFASYEAMTRRKDPSKPLGTFHMMMAGGAAGIVSWLFTYPIDFLKSRLQVDGLAGQRIYKGVGDCIMKTYQNEGFHGFFRGMPTTLIRSFPVNAVTFSVVTWMLRWCEPSAESSSVTYQDASSLQVPESLVNTASFAHDYHHVTNRMPQNEWLAEWKPLMPMLTLGQVSLAFPSRNYAVHCGCNDWLGGAVSSLVHLSQVHNIGAAANSRPSSTNAASVTVDKRAGPSDNCRCREAEEEKKRQPIHITGDSTYASAAAAAVAVCSAVCCPTVDELA</sequence>
<comment type="similarity">
    <text evidence="2 23">Belongs to the mitochondrial carrier (TC 2.A.29) family.</text>
</comment>
<feature type="compositionally biased region" description="Basic and acidic residues" evidence="24">
    <location>
        <begin position="392"/>
        <end position="410"/>
    </location>
</feature>
<evidence type="ECO:0000256" key="15">
    <source>
        <dbReference type="ARBA" id="ARBA00051921"/>
    </source>
</evidence>
<dbReference type="GO" id="GO:0005289">
    <property type="term" value="F:high-affinity L-arginine transmembrane transporter activity"/>
    <property type="evidence" value="ECO:0007669"/>
    <property type="project" value="TreeGrafter"/>
</dbReference>
<keyword evidence="5" id="KW-0677">Repeat</keyword>
<comment type="catalytic activity">
    <reaction evidence="12">
        <text>L-histidine(out) = L-histidine(in)</text>
        <dbReference type="Rhea" id="RHEA:72807"/>
        <dbReference type="ChEBI" id="CHEBI:57595"/>
    </reaction>
</comment>
<evidence type="ECO:0000313" key="26">
    <source>
        <dbReference type="Proteomes" id="UP000820818"/>
    </source>
</evidence>
<feature type="repeat" description="Solcar" evidence="22">
    <location>
        <begin position="189"/>
        <end position="277"/>
    </location>
</feature>
<name>A0AAD5LN21_9CRUS</name>
<evidence type="ECO:0000256" key="21">
    <source>
        <dbReference type="ARBA" id="ARBA00080567"/>
    </source>
</evidence>
<evidence type="ECO:0000256" key="13">
    <source>
        <dbReference type="ARBA" id="ARBA00050768"/>
    </source>
</evidence>
<evidence type="ECO:0000256" key="10">
    <source>
        <dbReference type="ARBA" id="ARBA00023136"/>
    </source>
</evidence>
<keyword evidence="26" id="KW-1185">Reference proteome</keyword>
<evidence type="ECO:0000256" key="19">
    <source>
        <dbReference type="ARBA" id="ARBA00078745"/>
    </source>
</evidence>
<feature type="compositionally biased region" description="Polar residues" evidence="24">
    <location>
        <begin position="380"/>
        <end position="389"/>
    </location>
</feature>
<keyword evidence="10 22" id="KW-0472">Membrane</keyword>
<evidence type="ECO:0000256" key="22">
    <source>
        <dbReference type="PROSITE-ProRule" id="PRU00282"/>
    </source>
</evidence>
<comment type="catalytic activity">
    <reaction evidence="14">
        <text>L-homoarginine(in) + L-arginine(out) = L-homoarginine(out) + L-arginine(in)</text>
        <dbReference type="Rhea" id="RHEA:72799"/>
        <dbReference type="ChEBI" id="CHEBI:32682"/>
        <dbReference type="ChEBI" id="CHEBI:143006"/>
    </reaction>
</comment>
<gene>
    <name evidence="25" type="ORF">GHT06_009068</name>
</gene>
<keyword evidence="8" id="KW-1133">Transmembrane helix</keyword>
<comment type="catalytic activity">
    <reaction evidence="13">
        <text>L-histidine(out) + L-arginine(in) = L-histidine(in) + L-arginine(out)</text>
        <dbReference type="Rhea" id="RHEA:71063"/>
        <dbReference type="ChEBI" id="CHEBI:32682"/>
        <dbReference type="ChEBI" id="CHEBI:57595"/>
    </reaction>
</comment>
<evidence type="ECO:0000256" key="7">
    <source>
        <dbReference type="ARBA" id="ARBA00022970"/>
    </source>
</evidence>
<dbReference type="GO" id="GO:1990575">
    <property type="term" value="P:mitochondrial L-ornithine transmembrane transport"/>
    <property type="evidence" value="ECO:0007669"/>
    <property type="project" value="TreeGrafter"/>
</dbReference>
<accession>A0AAD5LN21</accession>
<dbReference type="PROSITE" id="PS50920">
    <property type="entry name" value="SOLCAR"/>
    <property type="match status" value="3"/>
</dbReference>
<comment type="catalytic activity">
    <reaction evidence="15">
        <text>L-ornithine(in) + L-arginine(out) = L-ornithine(out) + L-arginine(in)</text>
        <dbReference type="Rhea" id="RHEA:34991"/>
        <dbReference type="ChEBI" id="CHEBI:32682"/>
        <dbReference type="ChEBI" id="CHEBI:46911"/>
    </reaction>
</comment>
<evidence type="ECO:0000256" key="18">
    <source>
        <dbReference type="ARBA" id="ARBA00076491"/>
    </source>
</evidence>
<evidence type="ECO:0000256" key="12">
    <source>
        <dbReference type="ARBA" id="ARBA00050592"/>
    </source>
</evidence>
<dbReference type="InterPro" id="IPR018108">
    <property type="entry name" value="MCP_transmembrane"/>
</dbReference>